<organism evidence="2">
    <name type="scientific">Absidia glauca</name>
    <name type="common">Pin mould</name>
    <dbReference type="NCBI Taxonomy" id="4829"/>
    <lineage>
        <taxon>Eukaryota</taxon>
        <taxon>Fungi</taxon>
        <taxon>Fungi incertae sedis</taxon>
        <taxon>Mucoromycota</taxon>
        <taxon>Mucoromycotina</taxon>
        <taxon>Mucoromycetes</taxon>
        <taxon>Mucorales</taxon>
        <taxon>Cunninghamellaceae</taxon>
        <taxon>Absidia</taxon>
    </lineage>
</organism>
<dbReference type="InterPro" id="IPR022210">
    <property type="entry name" value="TF_GCR1-like"/>
</dbReference>
<dbReference type="AlphaFoldDB" id="A0A163K7S9"/>
<evidence type="ECO:0000259" key="1">
    <source>
        <dbReference type="Pfam" id="PF12550"/>
    </source>
</evidence>
<dbReference type="OrthoDB" id="2301578at2759"/>
<dbReference type="EMBL" id="LT554985">
    <property type="protein sequence ID" value="SAM09187.1"/>
    <property type="molecule type" value="Genomic_DNA"/>
</dbReference>
<proteinExistence type="predicted"/>
<reference evidence="2" key="1">
    <citation type="submission" date="2016-04" db="EMBL/GenBank/DDBJ databases">
        <authorList>
            <person name="Evans L.H."/>
            <person name="Alamgir A."/>
            <person name="Owens N."/>
            <person name="Weber N.D."/>
            <person name="Virtaneva K."/>
            <person name="Barbian K."/>
            <person name="Babar A."/>
            <person name="Rosenke K."/>
        </authorList>
    </citation>
    <scope>NUCLEOTIDE SEQUENCE [LARGE SCALE GENOMIC DNA]</scope>
    <source>
        <strain evidence="2">CBS 101.48</strain>
    </source>
</reference>
<dbReference type="InParanoid" id="A0A163K7S9"/>
<dbReference type="Pfam" id="PF12550">
    <property type="entry name" value="GCR1_C"/>
    <property type="match status" value="1"/>
</dbReference>
<evidence type="ECO:0000313" key="3">
    <source>
        <dbReference type="Proteomes" id="UP000078561"/>
    </source>
</evidence>
<keyword evidence="3" id="KW-1185">Reference proteome</keyword>
<feature type="domain" description="Transcription activator GCR1-like" evidence="1">
    <location>
        <begin position="2"/>
        <end position="47"/>
    </location>
</feature>
<protein>
    <recommendedName>
        <fullName evidence="1">Transcription activator GCR1-like domain-containing protein</fullName>
    </recommendedName>
</protein>
<dbReference type="Proteomes" id="UP000078561">
    <property type="component" value="Unassembled WGS sequence"/>
</dbReference>
<accession>A0A163K7S9</accession>
<sequence length="69" mass="8217">MGVKWREDQKERKSFNRRRLIIVTINNFSQQHKITIVTAADVAEERRSRLNKSMHHLAKHNGQIFVMCI</sequence>
<name>A0A163K7S9_ABSGL</name>
<gene>
    <name evidence="2" type="primary">ABSGL_14861.1 scaffold 14966</name>
</gene>
<evidence type="ECO:0000313" key="2">
    <source>
        <dbReference type="EMBL" id="SAM09187.1"/>
    </source>
</evidence>